<keyword evidence="4" id="KW-1185">Reference proteome</keyword>
<feature type="compositionally biased region" description="Polar residues" evidence="1">
    <location>
        <begin position="18"/>
        <end position="29"/>
    </location>
</feature>
<sequence>MDTDHNTGTEAIPAVSLVSEQSESETGATHAQGGDLESSVKHDSASPAPTPTISATSNENVNRVTVMHTNGSPISLDPIELFTSTQNTSTVQDYQKEGTELFLVQQQSPSQIARDLGNTQESRIVPSTSVSPSPTSRSPVIPQSPIPPVVITHHSDEGMAPIYVVPPPAPVYTYHDAASPSSSRVFYPYHTSGSHALPTKRPSRTQEGPTHWQPLRSHEGTTTYSQASEQPYTPVNPYQASVAYSLGHASTSVLNMSGDVIAHSRARADLFAYIFAFIFDTVPRQIYLHLLLRLPSLYFSRVSRIFEEADLSVPELVRLAQVAIGQEKRYRGSFSALEVTALTKEPTYPSSPFWNLKVTWEAFIDSLLREWKTLNIISALLLSYAHFLFGFFYSLYHLAPF</sequence>
<evidence type="ECO:0000256" key="1">
    <source>
        <dbReference type="SAM" id="MobiDB-lite"/>
    </source>
</evidence>
<feature type="compositionally biased region" description="Polar residues" evidence="1">
    <location>
        <begin position="220"/>
        <end position="231"/>
    </location>
</feature>
<feature type="region of interest" description="Disordered" evidence="1">
    <location>
        <begin position="193"/>
        <end position="231"/>
    </location>
</feature>
<evidence type="ECO:0000256" key="2">
    <source>
        <dbReference type="SAM" id="Phobius"/>
    </source>
</evidence>
<keyword evidence="2" id="KW-0812">Transmembrane</keyword>
<organism evidence="3 4">
    <name type="scientific">Amanita thiersii Skay4041</name>
    <dbReference type="NCBI Taxonomy" id="703135"/>
    <lineage>
        <taxon>Eukaryota</taxon>
        <taxon>Fungi</taxon>
        <taxon>Dikarya</taxon>
        <taxon>Basidiomycota</taxon>
        <taxon>Agaricomycotina</taxon>
        <taxon>Agaricomycetes</taxon>
        <taxon>Agaricomycetidae</taxon>
        <taxon>Agaricales</taxon>
        <taxon>Pluteineae</taxon>
        <taxon>Amanitaceae</taxon>
        <taxon>Amanita</taxon>
    </lineage>
</organism>
<feature type="transmembrane region" description="Helical" evidence="2">
    <location>
        <begin position="376"/>
        <end position="396"/>
    </location>
</feature>
<gene>
    <name evidence="3" type="ORF">AMATHDRAFT_45858</name>
</gene>
<dbReference type="STRING" id="703135.A0A2A9NYD6"/>
<evidence type="ECO:0000313" key="3">
    <source>
        <dbReference type="EMBL" id="PFH52950.1"/>
    </source>
</evidence>
<protein>
    <submittedName>
        <fullName evidence="3">Uncharacterized protein</fullName>
    </submittedName>
</protein>
<keyword evidence="2" id="KW-1133">Transmembrane helix</keyword>
<dbReference type="AlphaFoldDB" id="A0A2A9NYD6"/>
<dbReference type="Proteomes" id="UP000242287">
    <property type="component" value="Unassembled WGS sequence"/>
</dbReference>
<evidence type="ECO:0000313" key="4">
    <source>
        <dbReference type="Proteomes" id="UP000242287"/>
    </source>
</evidence>
<feature type="region of interest" description="Disordered" evidence="1">
    <location>
        <begin position="1"/>
        <end position="60"/>
    </location>
</feature>
<feature type="compositionally biased region" description="Polar residues" evidence="1">
    <location>
        <begin position="51"/>
        <end position="60"/>
    </location>
</feature>
<dbReference type="OrthoDB" id="3062801at2759"/>
<dbReference type="EMBL" id="KZ301976">
    <property type="protein sequence ID" value="PFH52950.1"/>
    <property type="molecule type" value="Genomic_DNA"/>
</dbReference>
<accession>A0A2A9NYD6</accession>
<reference evidence="3 4" key="1">
    <citation type="submission" date="2014-02" db="EMBL/GenBank/DDBJ databases">
        <title>Transposable element dynamics among asymbiotic and ectomycorrhizal Amanita fungi.</title>
        <authorList>
            <consortium name="DOE Joint Genome Institute"/>
            <person name="Hess J."/>
            <person name="Skrede I."/>
            <person name="Wolfe B."/>
            <person name="LaButti K."/>
            <person name="Ohm R.A."/>
            <person name="Grigoriev I.V."/>
            <person name="Pringle A."/>
        </authorList>
    </citation>
    <scope>NUCLEOTIDE SEQUENCE [LARGE SCALE GENOMIC DNA]</scope>
    <source>
        <strain evidence="3 4">SKay4041</strain>
    </source>
</reference>
<feature type="region of interest" description="Disordered" evidence="1">
    <location>
        <begin position="117"/>
        <end position="145"/>
    </location>
</feature>
<keyword evidence="2" id="KW-0472">Membrane</keyword>
<feature type="compositionally biased region" description="Low complexity" evidence="1">
    <location>
        <begin position="122"/>
        <end position="141"/>
    </location>
</feature>
<proteinExistence type="predicted"/>
<name>A0A2A9NYD6_9AGAR</name>